<sequence>MKQVIVWFFLACKRYLKKGIFPMLLLLLPLAALGIGKMESQGENRIRIAVCTAGGTEQEASWLSRQLARNLAERAKGMFDFYLCASEQEVKDEVASRRAECGYAIDPNLEEKLNQKQWKKVIRLYTAPSTVAGPLSAETVFHELAALYNRELLQMYVTEGEAFSQIGSPESEERKAAAGQAKELYDQWYDGGGLFHFAYIYDGESTGRPLAEETGAKLFPVRGLAAVFVFTMSLYGAVLLGEDEISGLFIPLSWKLRLPCRLAVLSAPTALSCVSAFFALWAGKSLKSGVTGAAEEAAALLIYGLACVAVVFLLKNVFCSPRALCCTIPFFIIGSLIFCPVFVDAGTWMPGIEQVGRLFLPYYYLGFF</sequence>
<reference evidence="2 3" key="1">
    <citation type="submission" date="2024-04" db="EMBL/GenBank/DDBJ databases">
        <title>Defined microbial consortia suppress multidrug-resistant proinflammatory Enterobacteriaceae via ecological control.</title>
        <authorList>
            <person name="Furuichi M."/>
            <person name="Kawaguchi T."/>
            <person name="Pust M."/>
            <person name="Yasuma K."/>
            <person name="Plichta D."/>
            <person name="Hasegawa N."/>
            <person name="Ohya T."/>
            <person name="Bhattarai S."/>
            <person name="Sasajima S."/>
            <person name="Aoto Y."/>
            <person name="Tuganbaev T."/>
            <person name="Yaginuma M."/>
            <person name="Ueda M."/>
            <person name="Okahashi N."/>
            <person name="Amafuji K."/>
            <person name="Kiridooshi Y."/>
            <person name="Sugita K."/>
            <person name="Strazar M."/>
            <person name="Skelly A."/>
            <person name="Suda W."/>
            <person name="Hattori M."/>
            <person name="Nakamoto N."/>
            <person name="Caballero S."/>
            <person name="Norman J."/>
            <person name="Olle B."/>
            <person name="Tanoue T."/>
            <person name="Arita M."/>
            <person name="Bucci V."/>
            <person name="Atarashi K."/>
            <person name="Xavier R."/>
            <person name="Honda K."/>
        </authorList>
    </citation>
    <scope>NUCLEOTIDE SEQUENCE [LARGE SCALE GENOMIC DNA]</scope>
    <source>
        <strain evidence="3">f13</strain>
    </source>
</reference>
<feature type="transmembrane region" description="Helical" evidence="1">
    <location>
        <begin position="223"/>
        <end position="241"/>
    </location>
</feature>
<dbReference type="EMBL" id="BAABXL010000001">
    <property type="protein sequence ID" value="GAA6268151.1"/>
    <property type="molecule type" value="Genomic_DNA"/>
</dbReference>
<evidence type="ECO:0000256" key="1">
    <source>
        <dbReference type="SAM" id="Phobius"/>
    </source>
</evidence>
<comment type="caution">
    <text evidence="2">The sequence shown here is derived from an EMBL/GenBank/DDBJ whole genome shotgun (WGS) entry which is preliminary data.</text>
</comment>
<feature type="transmembrane region" description="Helical" evidence="1">
    <location>
        <begin position="262"/>
        <end position="282"/>
    </location>
</feature>
<evidence type="ECO:0008006" key="4">
    <source>
        <dbReference type="Google" id="ProtNLM"/>
    </source>
</evidence>
<keyword evidence="1" id="KW-1133">Transmembrane helix</keyword>
<gene>
    <name evidence="2" type="ORF">F130042H8_12110</name>
</gene>
<keyword evidence="1" id="KW-0812">Transmembrane</keyword>
<organism evidence="2 3">
    <name type="scientific">Enterocloster alcoholdehydrogenati</name>
    <dbReference type="NCBI Taxonomy" id="2547410"/>
    <lineage>
        <taxon>Bacteria</taxon>
        <taxon>Bacillati</taxon>
        <taxon>Bacillota</taxon>
        <taxon>Clostridia</taxon>
        <taxon>Lachnospirales</taxon>
        <taxon>Lachnospiraceae</taxon>
        <taxon>Enterocloster</taxon>
    </lineage>
</organism>
<evidence type="ECO:0000313" key="3">
    <source>
        <dbReference type="Proteomes" id="UP001600894"/>
    </source>
</evidence>
<evidence type="ECO:0000313" key="2">
    <source>
        <dbReference type="EMBL" id="GAA6268151.1"/>
    </source>
</evidence>
<keyword evidence="3" id="KW-1185">Reference proteome</keyword>
<proteinExistence type="predicted"/>
<dbReference type="Proteomes" id="UP001600894">
    <property type="component" value="Unassembled WGS sequence"/>
</dbReference>
<name>A0ABQ0AVT5_9FIRM</name>
<accession>A0ABQ0AVT5</accession>
<feature type="transmembrane region" description="Helical" evidence="1">
    <location>
        <begin position="323"/>
        <end position="343"/>
    </location>
</feature>
<protein>
    <recommendedName>
        <fullName evidence="4">ABC-2 family transporter protein</fullName>
    </recommendedName>
</protein>
<feature type="transmembrane region" description="Helical" evidence="1">
    <location>
        <begin position="297"/>
        <end position="314"/>
    </location>
</feature>
<keyword evidence="1" id="KW-0472">Membrane</keyword>
<dbReference type="RefSeq" id="WP_390469455.1">
    <property type="nucleotide sequence ID" value="NZ_BAABXL010000001.1"/>
</dbReference>